<dbReference type="FunFam" id="3.40.50.1010:FF:000016">
    <property type="entry name" value="Flap endonuclease 1"/>
    <property type="match status" value="1"/>
</dbReference>
<dbReference type="AlphaFoldDB" id="A0A2R5GV21"/>
<dbReference type="PANTHER" id="PTHR11081">
    <property type="entry name" value="FLAP ENDONUCLEASE FAMILY MEMBER"/>
    <property type="match status" value="1"/>
</dbReference>
<gene>
    <name evidence="25" type="ORF">FCC1311_079892</name>
</gene>
<dbReference type="SUPFAM" id="SSF47807">
    <property type="entry name" value="5' to 3' exonuclease, C-terminal subdomain"/>
    <property type="match status" value="1"/>
</dbReference>
<feature type="domain" description="XPG-I" evidence="23">
    <location>
        <begin position="160"/>
        <end position="232"/>
    </location>
</feature>
<evidence type="ECO:0000256" key="22">
    <source>
        <dbReference type="SAM" id="Phobius"/>
    </source>
</evidence>
<dbReference type="InterPro" id="IPR006085">
    <property type="entry name" value="XPG_DNA_repair_N"/>
</dbReference>
<dbReference type="SMART" id="SM00279">
    <property type="entry name" value="HhH2"/>
    <property type="match status" value="1"/>
</dbReference>
<dbReference type="GO" id="GO:0008409">
    <property type="term" value="F:5'-3' exonuclease activity"/>
    <property type="evidence" value="ECO:0007669"/>
    <property type="project" value="UniProtKB-UniRule"/>
</dbReference>
<dbReference type="PRINTS" id="PR00853">
    <property type="entry name" value="XPGRADSUPER"/>
</dbReference>
<keyword evidence="3 22" id="KW-0812">Transmembrane</keyword>
<evidence type="ECO:0000256" key="13">
    <source>
        <dbReference type="ARBA" id="ARBA00023128"/>
    </source>
</evidence>
<dbReference type="Gene3D" id="1.10.287.70">
    <property type="match status" value="1"/>
</dbReference>
<dbReference type="PROSITE" id="PS00841">
    <property type="entry name" value="XPG_1"/>
    <property type="match status" value="1"/>
</dbReference>
<feature type="transmembrane region" description="Helical" evidence="22">
    <location>
        <begin position="432"/>
        <end position="453"/>
    </location>
</feature>
<reference evidence="25 26" key="1">
    <citation type="submission" date="2017-12" db="EMBL/GenBank/DDBJ databases">
        <title>Sequencing, de novo assembly and annotation of complete genome of a new Thraustochytrid species, strain FCC1311.</title>
        <authorList>
            <person name="Sedici K."/>
            <person name="Godart F."/>
            <person name="Aiese Cigliano R."/>
            <person name="Sanseverino W."/>
            <person name="Barakat M."/>
            <person name="Ortet P."/>
            <person name="Marechal E."/>
            <person name="Cagnac O."/>
            <person name="Amato A."/>
        </authorList>
    </citation>
    <scope>NUCLEOTIDE SEQUENCE [LARGE SCALE GENOMIC DNA]</scope>
</reference>
<organism evidence="25 26">
    <name type="scientific">Hondaea fermentalgiana</name>
    <dbReference type="NCBI Taxonomy" id="2315210"/>
    <lineage>
        <taxon>Eukaryota</taxon>
        <taxon>Sar</taxon>
        <taxon>Stramenopiles</taxon>
        <taxon>Bigyra</taxon>
        <taxon>Labyrinthulomycetes</taxon>
        <taxon>Thraustochytrida</taxon>
        <taxon>Thraustochytriidae</taxon>
        <taxon>Hondaea</taxon>
    </lineage>
</organism>
<keyword evidence="9 20" id="KW-0378">Hydrolase</keyword>
<dbReference type="GO" id="GO:0005216">
    <property type="term" value="F:monoatomic ion channel activity"/>
    <property type="evidence" value="ECO:0007669"/>
    <property type="project" value="InterPro"/>
</dbReference>
<evidence type="ECO:0000313" key="26">
    <source>
        <dbReference type="Proteomes" id="UP000241890"/>
    </source>
</evidence>
<feature type="transmembrane region" description="Helical" evidence="22">
    <location>
        <begin position="582"/>
        <end position="605"/>
    </location>
</feature>
<evidence type="ECO:0000256" key="1">
    <source>
        <dbReference type="ARBA" id="ARBA00004141"/>
    </source>
</evidence>
<evidence type="ECO:0000256" key="12">
    <source>
        <dbReference type="ARBA" id="ARBA00022989"/>
    </source>
</evidence>
<dbReference type="SUPFAM" id="SSF51206">
    <property type="entry name" value="cAMP-binding domain-like"/>
    <property type="match status" value="1"/>
</dbReference>
<proteinExistence type="inferred from homology"/>
<evidence type="ECO:0000256" key="7">
    <source>
        <dbReference type="ARBA" id="ARBA00022759"/>
    </source>
</evidence>
<evidence type="ECO:0000313" key="25">
    <source>
        <dbReference type="EMBL" id="GBG31764.1"/>
    </source>
</evidence>
<dbReference type="Proteomes" id="UP000241890">
    <property type="component" value="Unassembled WGS sequence"/>
</dbReference>
<comment type="similarity">
    <text evidence="18 20">Belongs to the XPG/RAD2 endonuclease family. FEN1 subfamily.</text>
</comment>
<protein>
    <recommendedName>
        <fullName evidence="20">Flap endonuclease 1</fullName>
        <shortName evidence="20">FEN-1</shortName>
        <ecNumber evidence="20">3.1.-.-</ecNumber>
    </recommendedName>
    <alternativeName>
        <fullName evidence="20">Flap structure-specific endonuclease 1</fullName>
    </alternativeName>
</protein>
<keyword evidence="13 20" id="KW-0496">Mitochondrion</keyword>
<evidence type="ECO:0000256" key="14">
    <source>
        <dbReference type="ARBA" id="ARBA00023136"/>
    </source>
</evidence>
<keyword evidence="6 20" id="KW-0479">Metal-binding</keyword>
<dbReference type="SMART" id="SM00485">
    <property type="entry name" value="XPGN"/>
    <property type="match status" value="1"/>
</dbReference>
<dbReference type="GO" id="GO:0005739">
    <property type="term" value="C:mitochondrion"/>
    <property type="evidence" value="ECO:0007669"/>
    <property type="project" value="UniProtKB-SubCell"/>
</dbReference>
<dbReference type="GO" id="GO:0005730">
    <property type="term" value="C:nucleolus"/>
    <property type="evidence" value="ECO:0007669"/>
    <property type="project" value="UniProtKB-SubCell"/>
</dbReference>
<dbReference type="EC" id="3.1.-.-" evidence="20"/>
<dbReference type="Gene3D" id="3.40.50.1010">
    <property type="entry name" value="5'-nuclease"/>
    <property type="match status" value="1"/>
</dbReference>
<keyword evidence="16 20" id="KW-0539">Nucleus</keyword>
<dbReference type="GO" id="GO:0006284">
    <property type="term" value="P:base-excision repair"/>
    <property type="evidence" value="ECO:0007669"/>
    <property type="project" value="UniProtKB-UniRule"/>
</dbReference>
<dbReference type="Pfam" id="PF00752">
    <property type="entry name" value="XPG_N"/>
    <property type="match status" value="1"/>
</dbReference>
<evidence type="ECO:0000256" key="18">
    <source>
        <dbReference type="ARBA" id="ARBA00034726"/>
    </source>
</evidence>
<dbReference type="SUPFAM" id="SSF81324">
    <property type="entry name" value="Voltage-gated potassium channels"/>
    <property type="match status" value="1"/>
</dbReference>
<name>A0A2R5GV21_9STRA</name>
<evidence type="ECO:0000259" key="24">
    <source>
        <dbReference type="SMART" id="SM00485"/>
    </source>
</evidence>
<evidence type="ECO:0000256" key="9">
    <source>
        <dbReference type="ARBA" id="ARBA00022801"/>
    </source>
</evidence>
<keyword evidence="15 20" id="KW-0234">DNA repair</keyword>
<evidence type="ECO:0000256" key="3">
    <source>
        <dbReference type="ARBA" id="ARBA00022692"/>
    </source>
</evidence>
<evidence type="ECO:0000256" key="11">
    <source>
        <dbReference type="ARBA" id="ARBA00022842"/>
    </source>
</evidence>
<dbReference type="OrthoDB" id="1937206at2759"/>
<dbReference type="InterPro" id="IPR005821">
    <property type="entry name" value="Ion_trans_dom"/>
</dbReference>
<feature type="transmembrane region" description="Helical" evidence="22">
    <location>
        <begin position="672"/>
        <end position="692"/>
    </location>
</feature>
<evidence type="ECO:0000256" key="19">
    <source>
        <dbReference type="ARBA" id="ARBA00063178"/>
    </source>
</evidence>
<dbReference type="GO" id="GO:0017108">
    <property type="term" value="F:5'-flap endonuclease activity"/>
    <property type="evidence" value="ECO:0007669"/>
    <property type="project" value="UniProtKB-UniRule"/>
</dbReference>
<keyword evidence="7 20" id="KW-0255">Endonuclease</keyword>
<dbReference type="CDD" id="cd09867">
    <property type="entry name" value="PIN_FEN1"/>
    <property type="match status" value="1"/>
</dbReference>
<keyword evidence="2 20" id="KW-0597">Phosphoprotein</keyword>
<dbReference type="InterPro" id="IPR036279">
    <property type="entry name" value="5-3_exonuclease_C_sf"/>
</dbReference>
<dbReference type="GO" id="GO:0003677">
    <property type="term" value="F:DNA binding"/>
    <property type="evidence" value="ECO:0007669"/>
    <property type="project" value="UniProtKB-UniRule"/>
</dbReference>
<evidence type="ECO:0000256" key="8">
    <source>
        <dbReference type="ARBA" id="ARBA00022763"/>
    </source>
</evidence>
<dbReference type="InParanoid" id="A0A2R5GV21"/>
<comment type="subcellular location">
    <subcellularLocation>
        <location evidence="1">Membrane</location>
        <topology evidence="1">Multi-pass membrane protein</topology>
    </subcellularLocation>
    <subcellularLocation>
        <location evidence="20">Nucleus</location>
        <location evidence="20">Nucleolus</location>
    </subcellularLocation>
    <subcellularLocation>
        <location evidence="20">Nucleus</location>
        <location evidence="20">Nucleoplasm</location>
    </subcellularLocation>
    <subcellularLocation>
        <location evidence="20">Mitochondrion</location>
    </subcellularLocation>
    <text evidence="20">Resides mostly in the nucleoli and relocalizes to the nucleoplasm upon DNA damage.</text>
</comment>
<evidence type="ECO:0000259" key="23">
    <source>
        <dbReference type="SMART" id="SM00484"/>
    </source>
</evidence>
<feature type="transmembrane region" description="Helical" evidence="22">
    <location>
        <begin position="501"/>
        <end position="523"/>
    </location>
</feature>
<keyword evidence="11 20" id="KW-0460">Magnesium</keyword>
<dbReference type="HAMAP" id="MF_00614">
    <property type="entry name" value="Fen"/>
    <property type="match status" value="1"/>
</dbReference>
<dbReference type="GO" id="GO:0043137">
    <property type="term" value="P:DNA replication, removal of RNA primer"/>
    <property type="evidence" value="ECO:0007669"/>
    <property type="project" value="UniProtKB-UniRule"/>
</dbReference>
<keyword evidence="12 22" id="KW-1133">Transmembrane helix</keyword>
<keyword evidence="10 20" id="KW-0269">Exonuclease</keyword>
<dbReference type="InterPro" id="IPR006084">
    <property type="entry name" value="XPG/Rad2"/>
</dbReference>
<evidence type="ECO:0000256" key="2">
    <source>
        <dbReference type="ARBA" id="ARBA00022553"/>
    </source>
</evidence>
<comment type="cofactor">
    <cofactor evidence="20">
        <name>Mg(2+)</name>
        <dbReference type="ChEBI" id="CHEBI:18420"/>
    </cofactor>
    <text evidence="20">Binds 2 magnesium ions per subunit. They probably participate in the reaction catalyzed by the enzyme. May bind an additional third magnesium ion after substrate binding.</text>
</comment>
<evidence type="ECO:0000256" key="16">
    <source>
        <dbReference type="ARBA" id="ARBA00023242"/>
    </source>
</evidence>
<dbReference type="Pfam" id="PF00520">
    <property type="entry name" value="Ion_trans"/>
    <property type="match status" value="1"/>
</dbReference>
<accession>A0A2R5GV21</accession>
<evidence type="ECO:0000256" key="20">
    <source>
        <dbReference type="HAMAP-Rule" id="MF_03140"/>
    </source>
</evidence>
<dbReference type="GO" id="GO:0005654">
    <property type="term" value="C:nucleoplasm"/>
    <property type="evidence" value="ECO:0007669"/>
    <property type="project" value="UniProtKB-SubCell"/>
</dbReference>
<dbReference type="InterPro" id="IPR029060">
    <property type="entry name" value="PIN-like_dom_sf"/>
</dbReference>
<dbReference type="SUPFAM" id="SSF88723">
    <property type="entry name" value="PIN domain-like"/>
    <property type="match status" value="1"/>
</dbReference>
<evidence type="ECO:0000256" key="5">
    <source>
        <dbReference type="ARBA" id="ARBA00022722"/>
    </source>
</evidence>
<feature type="transmembrane region" description="Helical" evidence="22">
    <location>
        <begin position="647"/>
        <end position="666"/>
    </location>
</feature>
<dbReference type="InterPro" id="IPR023426">
    <property type="entry name" value="Flap_endonuc"/>
</dbReference>
<keyword evidence="14 22" id="KW-0472">Membrane</keyword>
<keyword evidence="4 20" id="KW-0235">DNA replication</keyword>
<keyword evidence="8 20" id="KW-0227">DNA damage</keyword>
<comment type="subunit">
    <text evidence="19">Interacts with PCNA1 and PCNA2. Three molecules of FEN1 bind to one PCNA trimer with each molecule binding to one PCNA monomer. PCNA stimulates the nuclease activity without altering cleavage specificity.</text>
</comment>
<evidence type="ECO:0000256" key="15">
    <source>
        <dbReference type="ARBA" id="ARBA00023204"/>
    </source>
</evidence>
<sequence length="966" mass="107482">MGIKQLMKLLDEEAPGCYKETEKTSYMGRTVAIDASMQMYAFLVMVRTAGAGGAPAQHLMNEAGEVTSHISGFFYRTINLLQKGLKPVFVFDGKAPELKSDEISKRKEAKAKAEADLQKAQEAHRDAEDQEKAQEEIEKASKRTTRVTREHNEDVQKLLRLMGLPIVLAPGEAEAQCAELCAKGKVFAAATEDMDALTFGAPILLRRLTLPDSQNQPVVEIHLDKVLAQLELTMDQFIDLCILCGCDYCSSIKGIGPKKALKYIRENKTLEKVLEVVGKEAKYDIPTSLTENLDRIREIFRTPAVHDGKDLDFKFEAVQKEELLKFLVESKGFDEKRVKAALERLEKSKAQTSQSRLETFFKPKPGAAGASSSVGFKRKAGAQRGKGAKRGHVERAVAAEVERVRASYALRKPKWIVYPSNKIIRTWDGIMLLNLFILSFTLPYQIGVSGGYYLLVNNVWLAINLVMNTIFFIDTFLYFFRSFHDANGHLLLDLKEIQRRYLRGMFVLNLISCFPSTVVFSAYGRNVGDGTNRADIRQEWIILLKIIEMLKFARLARASTILNTSELVASVRVHVKSSYLQLLWFVFVLALVSHWLACFWVFIALAQAGGFGDALAETDNWISAYVDQNAGSTGLDPIGWQNSFDRYVLALFWSIQTLTSIGYGTLSPYTPLEWWVASILMLLAGICWAYVVGSTVTIASSLNAEHEAFRTRMDAANTLIAQFPARASVAPAQAVQDHDSIAGDKTSVQPNSGTDHDHRVLAERIRDYIRIKNLRGNGGKDSAQSTMEEAFSILGALPPELRRSSALMLVDSSIRCVPYMRLVTHSTLLSVADACEFLDFSPGESMRLHADAEDTRGLFVLRLGTAIHAEYSQEKGRISAIRMLTTGSVIGAGQVLLEQGHPALVDLVSVGFLTFTEMVFVPRHIVLLALDRSLGAWKQSARWLYLREALRALPQLQLLSPLGKSS</sequence>
<dbReference type="GO" id="GO:0016020">
    <property type="term" value="C:membrane"/>
    <property type="evidence" value="ECO:0007669"/>
    <property type="project" value="UniProtKB-SubCell"/>
</dbReference>
<dbReference type="InterPro" id="IPR019974">
    <property type="entry name" value="XPG_CS"/>
</dbReference>
<comment type="caution">
    <text evidence="25">The sequence shown here is derived from an EMBL/GenBank/DDBJ whole genome shotgun (WGS) entry which is preliminary data.</text>
</comment>
<keyword evidence="5 20" id="KW-0540">Nuclease</keyword>
<feature type="transmembrane region" description="Helical" evidence="22">
    <location>
        <begin position="459"/>
        <end position="480"/>
    </location>
</feature>
<evidence type="ECO:0000256" key="6">
    <source>
        <dbReference type="ARBA" id="ARBA00022723"/>
    </source>
</evidence>
<dbReference type="EMBL" id="BEYU01000106">
    <property type="protein sequence ID" value="GBG31764.1"/>
    <property type="molecule type" value="Genomic_DNA"/>
</dbReference>
<dbReference type="InterPro" id="IPR018490">
    <property type="entry name" value="cNMP-bd_dom_sf"/>
</dbReference>
<evidence type="ECO:0000256" key="4">
    <source>
        <dbReference type="ARBA" id="ARBA00022705"/>
    </source>
</evidence>
<keyword evidence="26" id="KW-1185">Reference proteome</keyword>
<dbReference type="Pfam" id="PF00867">
    <property type="entry name" value="XPG_I"/>
    <property type="match status" value="1"/>
</dbReference>
<dbReference type="PANTHER" id="PTHR11081:SF9">
    <property type="entry name" value="FLAP ENDONUCLEASE 1"/>
    <property type="match status" value="1"/>
</dbReference>
<dbReference type="GO" id="GO:0000287">
    <property type="term" value="F:magnesium ion binding"/>
    <property type="evidence" value="ECO:0007669"/>
    <property type="project" value="UniProtKB-UniRule"/>
</dbReference>
<feature type="domain" description="XPG N-terminal" evidence="24">
    <location>
        <begin position="1"/>
        <end position="113"/>
    </location>
</feature>
<evidence type="ECO:0000256" key="10">
    <source>
        <dbReference type="ARBA" id="ARBA00022839"/>
    </source>
</evidence>
<dbReference type="Gene3D" id="1.10.150.20">
    <property type="entry name" value="5' to 3' exonuclease, C-terminal subdomain"/>
    <property type="match status" value="1"/>
</dbReference>
<dbReference type="InterPro" id="IPR006086">
    <property type="entry name" value="XPG-I_dom"/>
</dbReference>
<dbReference type="SMART" id="SM00484">
    <property type="entry name" value="XPGI"/>
    <property type="match status" value="1"/>
</dbReference>
<evidence type="ECO:0000256" key="21">
    <source>
        <dbReference type="SAM" id="MobiDB-lite"/>
    </source>
</evidence>
<dbReference type="InterPro" id="IPR008918">
    <property type="entry name" value="HhH2"/>
</dbReference>
<dbReference type="FunFam" id="1.10.150.20:FF:000009">
    <property type="entry name" value="Flap endonuclease 1"/>
    <property type="match status" value="1"/>
</dbReference>
<comment type="function">
    <text evidence="17 20">Structure-specific nuclease with 5'-flap endonuclease and 5'-3' exonuclease activities involved in DNA replication and repair. During DNA replication, cleaves the 5'-overhanging flap structure that is generated by displacement synthesis when DNA polymerase encounters the 5'-end of a downstream Okazaki fragment. It enters the flap from the 5'-end and then tracks to cleave the flap base, leaving a nick for ligation. Also involved in the long patch base excision repair (LP-BER) pathway, by cleaving within the apurinic/apyrimidinic (AP) site-terminated flap. Acts as a genome stabilization factor that prevents flaps from equilibrating into structures that lead to duplications and deletions. Also possesses 5'-3' exonuclease activity on nicked or gapped double-stranded DNA, and exhibits RNase H activity. Also involved in replication and repair of rDNA and in repairing mitochondrial DNA.</text>
</comment>
<evidence type="ECO:0000256" key="17">
    <source>
        <dbReference type="ARBA" id="ARBA00029382"/>
    </source>
</evidence>
<feature type="region of interest" description="Disordered" evidence="21">
    <location>
        <begin position="104"/>
        <end position="149"/>
    </location>
</feature>